<evidence type="ECO:0000256" key="1">
    <source>
        <dbReference type="SAM" id="MobiDB-lite"/>
    </source>
</evidence>
<gene>
    <name evidence="2" type="ORF">K493DRAFT_302753</name>
</gene>
<dbReference type="AlphaFoldDB" id="A0A1Y1Y6X5"/>
<evidence type="ECO:0000313" key="2">
    <source>
        <dbReference type="EMBL" id="ORX93334.1"/>
    </source>
</evidence>
<keyword evidence="3" id="KW-1185">Reference proteome</keyword>
<dbReference type="InParanoid" id="A0A1Y1Y6X5"/>
<feature type="compositionally biased region" description="Polar residues" evidence="1">
    <location>
        <begin position="224"/>
        <end position="239"/>
    </location>
</feature>
<feature type="region of interest" description="Disordered" evidence="1">
    <location>
        <begin position="28"/>
        <end position="48"/>
    </location>
</feature>
<reference evidence="2 3" key="1">
    <citation type="submission" date="2016-07" db="EMBL/GenBank/DDBJ databases">
        <title>Pervasive Adenine N6-methylation of Active Genes in Fungi.</title>
        <authorList>
            <consortium name="DOE Joint Genome Institute"/>
            <person name="Mondo S.J."/>
            <person name="Dannebaum R.O."/>
            <person name="Kuo R.C."/>
            <person name="Labutti K."/>
            <person name="Haridas S."/>
            <person name="Kuo A."/>
            <person name="Salamov A."/>
            <person name="Ahrendt S.R."/>
            <person name="Lipzen A."/>
            <person name="Sullivan W."/>
            <person name="Andreopoulos W.B."/>
            <person name="Clum A."/>
            <person name="Lindquist E."/>
            <person name="Daum C."/>
            <person name="Ramamoorthy G.K."/>
            <person name="Gryganskyi A."/>
            <person name="Culley D."/>
            <person name="Magnuson J.K."/>
            <person name="James T.Y."/>
            <person name="O'Malley M.A."/>
            <person name="Stajich J.E."/>
            <person name="Spatafora J.W."/>
            <person name="Visel A."/>
            <person name="Grigoriev I.V."/>
        </authorList>
    </citation>
    <scope>NUCLEOTIDE SEQUENCE [LARGE SCALE GENOMIC DNA]</scope>
    <source>
        <strain evidence="2 3">CBS 931.73</strain>
    </source>
</reference>
<comment type="caution">
    <text evidence="2">The sequence shown here is derived from an EMBL/GenBank/DDBJ whole genome shotgun (WGS) entry which is preliminary data.</text>
</comment>
<name>A0A1Y1Y6X5_9FUNG</name>
<dbReference type="EMBL" id="MCFE01000239">
    <property type="protein sequence ID" value="ORX93334.1"/>
    <property type="molecule type" value="Genomic_DNA"/>
</dbReference>
<feature type="region of interest" description="Disordered" evidence="1">
    <location>
        <begin position="101"/>
        <end position="125"/>
    </location>
</feature>
<dbReference type="Proteomes" id="UP000193498">
    <property type="component" value="Unassembled WGS sequence"/>
</dbReference>
<proteinExistence type="predicted"/>
<accession>A0A1Y1Y6X5</accession>
<protein>
    <submittedName>
        <fullName evidence="2">Uncharacterized protein</fullName>
    </submittedName>
</protein>
<feature type="region of interest" description="Disordered" evidence="1">
    <location>
        <begin position="212"/>
        <end position="239"/>
    </location>
</feature>
<evidence type="ECO:0000313" key="3">
    <source>
        <dbReference type="Proteomes" id="UP000193498"/>
    </source>
</evidence>
<sequence>MPSNHFTQSITYSFRKLLSNRFIKRSSSKHTETSASVEGKGEALESSEAAAWEPMTLHIPRLENVRVTQILQKNEKHASHDSLSNQASFWVKRTALDSDKRGAKTNIGMPEFQPPLNGCEKPQDDSSKAVSLEKQLEVRKNCESCYTVPKSPKKRCPCEFERAQSKYLEDQKPKKSVFITGSLLKSRKSARALSGRKGPSGDTRLIGALFSGRKQRKQGDLTKRTSTSAHTRSSESVECTSPEFESKLQKVESFERMIIDPNYQNETIRLALTPNLLS</sequence>
<organism evidence="2 3">
    <name type="scientific">Basidiobolus meristosporus CBS 931.73</name>
    <dbReference type="NCBI Taxonomy" id="1314790"/>
    <lineage>
        <taxon>Eukaryota</taxon>
        <taxon>Fungi</taxon>
        <taxon>Fungi incertae sedis</taxon>
        <taxon>Zoopagomycota</taxon>
        <taxon>Entomophthoromycotina</taxon>
        <taxon>Basidiobolomycetes</taxon>
        <taxon>Basidiobolales</taxon>
        <taxon>Basidiobolaceae</taxon>
        <taxon>Basidiobolus</taxon>
    </lineage>
</organism>